<reference evidence="1 2" key="1">
    <citation type="submission" date="2021-03" db="EMBL/GenBank/DDBJ databases">
        <title>Genomic Encyclopedia of Type Strains, Phase IV (KMG-IV): sequencing the most valuable type-strain genomes for metagenomic binning, comparative biology and taxonomic classification.</title>
        <authorList>
            <person name="Goeker M."/>
        </authorList>
    </citation>
    <scope>NUCLEOTIDE SEQUENCE [LARGE SCALE GENOMIC DNA]</scope>
    <source>
        <strain evidence="1 2">DSM 26048</strain>
    </source>
</reference>
<comment type="caution">
    <text evidence="1">The sequence shown here is derived from an EMBL/GenBank/DDBJ whole genome shotgun (WGS) entry which is preliminary data.</text>
</comment>
<evidence type="ECO:0000313" key="1">
    <source>
        <dbReference type="EMBL" id="MBP1990692.1"/>
    </source>
</evidence>
<name>A0ABS4ISZ9_9BACL</name>
<sequence>MDKSILNEQDYYRKVFGGWLGKNIGGTLGGFVEGRTELMDMTFYPEVPDKPLANDDLDLQLVWLHALEQYGARITSKELGQEWVEHIFFPFDEYGYTLTNLRCGLQAPVSGSFNNPFKDCMGSPIRSEIWAMVAPGAPGVAAYYAYQDAIVDHAGGEGVYGEMFFAAIESAAFLESDRDRLIEIGLAFIPEQCRTARAVKDVIQWFQSGKTWIEARELIVGEYGRYNFTDAPQNIAFTILGWLYGTDFEDSLLKAVNCGYDTDCTGATLGAILGIIGGADCIPERWVQPIGHSVVVSPQIKGFQPPSDLEDLTRRTLAVSKEVMAIWNIPVVIDPVAPTQVVEDNIRIPGNWNGDYDPRWLVGQSALTNRYLLPGGAALNRGLEVTIDYGQGGPTIGVAERKTLTITLLNQTEELWEGKFGLEVPSLWNKEEGRYYQLQPEEKLVWETFVESGSEQLPFYELSFQIDRWHDDSLWNSHNVRFTLLPTNYWKLWGPDSTESVEMMIPGNRISFPELLGTEASGTYAAQTTLINPRKRNVRLIVGTRSPVKACLNDEVLLEDREMSEFVPGYHRSYIKRLFEVELDKGSHVLDIQVEKGDELLELYVLPVAFTQTKTPGGNFYFTDILFGPANKDVNKDANKDASKE</sequence>
<proteinExistence type="predicted"/>
<dbReference type="SUPFAM" id="SSF101478">
    <property type="entry name" value="ADP-ribosylglycohydrolase"/>
    <property type="match status" value="1"/>
</dbReference>
<keyword evidence="2" id="KW-1185">Reference proteome</keyword>
<evidence type="ECO:0000313" key="2">
    <source>
        <dbReference type="Proteomes" id="UP001519287"/>
    </source>
</evidence>
<accession>A0ABS4ISZ9</accession>
<dbReference type="InterPro" id="IPR036705">
    <property type="entry name" value="Ribosyl_crysJ1_sf"/>
</dbReference>
<dbReference type="InterPro" id="IPR005502">
    <property type="entry name" value="Ribosyl_crysJ1"/>
</dbReference>
<dbReference type="RefSeq" id="WP_209971462.1">
    <property type="nucleotide sequence ID" value="NZ_JAGGLB010000006.1"/>
</dbReference>
<dbReference type="Gene3D" id="1.10.4080.10">
    <property type="entry name" value="ADP-ribosylation/Crystallin J1"/>
    <property type="match status" value="1"/>
</dbReference>
<gene>
    <name evidence="1" type="ORF">J2Z66_002298</name>
</gene>
<protein>
    <submittedName>
        <fullName evidence="1">ADP-ribosylglycohydrolase</fullName>
    </submittedName>
</protein>
<organism evidence="1 2">
    <name type="scientific">Paenibacillus eucommiae</name>
    <dbReference type="NCBI Taxonomy" id="1355755"/>
    <lineage>
        <taxon>Bacteria</taxon>
        <taxon>Bacillati</taxon>
        <taxon>Bacillota</taxon>
        <taxon>Bacilli</taxon>
        <taxon>Bacillales</taxon>
        <taxon>Paenibacillaceae</taxon>
        <taxon>Paenibacillus</taxon>
    </lineage>
</organism>
<dbReference type="Proteomes" id="UP001519287">
    <property type="component" value="Unassembled WGS sequence"/>
</dbReference>
<dbReference type="Pfam" id="PF03747">
    <property type="entry name" value="ADP_ribosyl_GH"/>
    <property type="match status" value="1"/>
</dbReference>
<dbReference type="EMBL" id="JAGGLB010000006">
    <property type="protein sequence ID" value="MBP1990692.1"/>
    <property type="molecule type" value="Genomic_DNA"/>
</dbReference>